<evidence type="ECO:0000313" key="2">
    <source>
        <dbReference type="Proteomes" id="UP001497602"/>
    </source>
</evidence>
<comment type="caution">
    <text evidence="1">The sequence shown here is derived from an EMBL/GenBank/DDBJ whole genome shotgun (WGS) entry which is preliminary data.</text>
</comment>
<evidence type="ECO:0008006" key="3">
    <source>
        <dbReference type="Google" id="ProtNLM"/>
    </source>
</evidence>
<dbReference type="RefSeq" id="WP_348739741.1">
    <property type="nucleotide sequence ID" value="NZ_CAXJRC010000043.1"/>
</dbReference>
<sequence>MKGLPKVDIQINPNSLGSTLQTADGIAAMVLTGVAISGKVELNIPLKIISLKDAENKGITKTGGNSFAYAQIEQFYSEAGNGAILWLMLVGATITKSKMVSKNEPYAKRLLQVANPPIKLLAISKKVNKDMTLANGVDADVDKAIKNAQELVESFLPHYKECNVIVDVNSFNRNHTDLKDYNTATDAPYVSPLISSVGGSENACVGLFLGRLAKDPVQRNPARVKSGRLPIENASLTDGNEIASHEFLDAIHNKGYNFIRSFAGKAGYFFSDAQTCAKATSDLNSIPNVRVITKARSIAYLVFVDEIMEEIPVTTDGKIAQALVKAWQAKIETSITKNMVAKGEVSGVSMFIDTNQDIIGTGTINGVLSIQPVGYAKYINIKLGFTKTL</sequence>
<protein>
    <recommendedName>
        <fullName evidence="3">Tail sheath protein subtilisin-like domain-containing protein</fullName>
    </recommendedName>
</protein>
<keyword evidence="2" id="KW-1185">Reference proteome</keyword>
<accession>A0ABM9PQX0</accession>
<dbReference type="EMBL" id="CAXJRC010000043">
    <property type="protein sequence ID" value="CAL2108184.1"/>
    <property type="molecule type" value="Genomic_DNA"/>
</dbReference>
<reference evidence="1 2" key="1">
    <citation type="submission" date="2024-05" db="EMBL/GenBank/DDBJ databases">
        <authorList>
            <person name="Duchaud E."/>
        </authorList>
    </citation>
    <scope>NUCLEOTIDE SEQUENCE [LARGE SCALE GENOMIC DNA]</scope>
    <source>
        <strain evidence="1">Ena-SAMPLE-TAB-13-05-2024-13:56:06:370-140305</strain>
    </source>
</reference>
<organism evidence="1 2">
    <name type="scientific">Tenacibaculum vairaonense</name>
    <dbReference type="NCBI Taxonomy" id="3137860"/>
    <lineage>
        <taxon>Bacteria</taxon>
        <taxon>Pseudomonadati</taxon>
        <taxon>Bacteroidota</taxon>
        <taxon>Flavobacteriia</taxon>
        <taxon>Flavobacteriales</taxon>
        <taxon>Flavobacteriaceae</taxon>
        <taxon>Tenacibaculum</taxon>
    </lineage>
</organism>
<gene>
    <name evidence="1" type="ORF">T190115A13A_60179</name>
</gene>
<dbReference type="Pfam" id="PF10758">
    <property type="entry name" value="DUF2586"/>
    <property type="match status" value="1"/>
</dbReference>
<dbReference type="InterPro" id="IPR019694">
    <property type="entry name" value="Phage_HP1_Orf23"/>
</dbReference>
<evidence type="ECO:0000313" key="1">
    <source>
        <dbReference type="EMBL" id="CAL2108184.1"/>
    </source>
</evidence>
<proteinExistence type="predicted"/>
<dbReference type="Proteomes" id="UP001497602">
    <property type="component" value="Unassembled WGS sequence"/>
</dbReference>
<name>A0ABM9PQX0_9FLAO</name>